<dbReference type="SUPFAM" id="SSF56219">
    <property type="entry name" value="DNase I-like"/>
    <property type="match status" value="1"/>
</dbReference>
<proteinExistence type="predicted"/>
<dbReference type="EMBL" id="VVIM01000001">
    <property type="protein sequence ID" value="KAB0804196.1"/>
    <property type="molecule type" value="Genomic_DNA"/>
</dbReference>
<dbReference type="AlphaFoldDB" id="A0A5N4B3Q1"/>
<dbReference type="Gene3D" id="3.60.10.10">
    <property type="entry name" value="Endonuclease/exonuclease/phosphatase"/>
    <property type="match status" value="1"/>
</dbReference>
<evidence type="ECO:0008006" key="3">
    <source>
        <dbReference type="Google" id="ProtNLM"/>
    </source>
</evidence>
<keyword evidence="2" id="KW-1185">Reference proteome</keyword>
<protein>
    <recommendedName>
        <fullName evidence="3">Endonuclease/exonuclease/phosphatase domain-containing protein</fullName>
    </recommendedName>
</protein>
<dbReference type="InParanoid" id="A0A5N4B3Q1"/>
<reference evidence="1 2" key="1">
    <citation type="journal article" date="2018" name="Elife">
        <title>Firefly genomes illuminate parallel origins of bioluminescence in beetles.</title>
        <authorList>
            <person name="Fallon T.R."/>
            <person name="Lower S.E."/>
            <person name="Chang C.H."/>
            <person name="Bessho-Uehara M."/>
            <person name="Martin G.J."/>
            <person name="Bewick A.J."/>
            <person name="Behringer M."/>
            <person name="Debat H.J."/>
            <person name="Wong I."/>
            <person name="Day J.C."/>
            <person name="Suvorov A."/>
            <person name="Silva C.J."/>
            <person name="Stanger-Hall K.F."/>
            <person name="Hall D.W."/>
            <person name="Schmitz R.J."/>
            <person name="Nelson D.R."/>
            <person name="Lewis S.M."/>
            <person name="Shigenobu S."/>
            <person name="Bybee S.M."/>
            <person name="Larracuente A.M."/>
            <person name="Oba Y."/>
            <person name="Weng J.K."/>
        </authorList>
    </citation>
    <scope>NUCLEOTIDE SEQUENCE [LARGE SCALE GENOMIC DNA]</scope>
    <source>
        <strain evidence="1">1611_PpyrPB1</strain>
        <tissue evidence="1">Whole body</tissue>
    </source>
</reference>
<evidence type="ECO:0000313" key="1">
    <source>
        <dbReference type="EMBL" id="KAB0804196.1"/>
    </source>
</evidence>
<comment type="caution">
    <text evidence="1">The sequence shown here is derived from an EMBL/GenBank/DDBJ whole genome shotgun (WGS) entry which is preliminary data.</text>
</comment>
<sequence>MFNYQLSRVIIAGDFNIKFNLKDKFATMFCDLLSTFGYSQTIFSATREGNCLDNIFINFDTTSIETSVPETGLSDHLGQTITIPKIFLEYINDNKIVNTSFRSITAKGSYLLYMLLTSCNWDFLDSHELSCDIMFDTFFKKFIDAFVVAFPFKKCYVRSRDNKVVWFNEKLKRIRDRVAFINDVYRVDKSYFVQREKKRLRMEYRYAIKTAKCLANDNFISNSSNPGKAAWQFS</sequence>
<dbReference type="InterPro" id="IPR036691">
    <property type="entry name" value="Endo/exonu/phosph_ase_sf"/>
</dbReference>
<accession>A0A5N4B3Q1</accession>
<dbReference type="Proteomes" id="UP000327044">
    <property type="component" value="Unassembled WGS sequence"/>
</dbReference>
<evidence type="ECO:0000313" key="2">
    <source>
        <dbReference type="Proteomes" id="UP000327044"/>
    </source>
</evidence>
<name>A0A5N4B3Q1_PHOPY</name>
<gene>
    <name evidence="1" type="ORF">PPYR_01166</name>
</gene>
<organism evidence="1 2">
    <name type="scientific">Photinus pyralis</name>
    <name type="common">Common eastern firefly</name>
    <name type="synonym">Lampyris pyralis</name>
    <dbReference type="NCBI Taxonomy" id="7054"/>
    <lineage>
        <taxon>Eukaryota</taxon>
        <taxon>Metazoa</taxon>
        <taxon>Ecdysozoa</taxon>
        <taxon>Arthropoda</taxon>
        <taxon>Hexapoda</taxon>
        <taxon>Insecta</taxon>
        <taxon>Pterygota</taxon>
        <taxon>Neoptera</taxon>
        <taxon>Endopterygota</taxon>
        <taxon>Coleoptera</taxon>
        <taxon>Polyphaga</taxon>
        <taxon>Elateriformia</taxon>
        <taxon>Elateroidea</taxon>
        <taxon>Lampyridae</taxon>
        <taxon>Lampyrinae</taxon>
        <taxon>Photinus</taxon>
    </lineage>
</organism>